<sequence>MTRVQAVEAAARVGITTAQSVSKSIHPQVVGDHDLSALAAGESKSSKHLKAEKLIAEGHAFADHR</sequence>
<proteinExistence type="predicted"/>
<keyword evidence="2" id="KW-1185">Reference proteome</keyword>
<comment type="caution">
    <text evidence="1">The sequence shown here is derived from an EMBL/GenBank/DDBJ whole genome shotgun (WGS) entry which is preliminary data.</text>
</comment>
<evidence type="ECO:0008006" key="3">
    <source>
        <dbReference type="Google" id="ProtNLM"/>
    </source>
</evidence>
<dbReference type="RefSeq" id="WP_194137297.1">
    <property type="nucleotide sequence ID" value="NZ_JADFFK010000025.1"/>
</dbReference>
<reference evidence="1 2" key="1">
    <citation type="journal article" date="2021" name="Int. J. Syst. Evol. Microbiol.">
        <title>Salipiger mangrovisoli sp. nov., isolated from mangrove soil and the proposal for the reclassification of Paraphaeobacter pallidus as Salipiger pallidus comb. nov.</title>
        <authorList>
            <person name="Du J."/>
            <person name="Liu Y."/>
            <person name="Pei T."/>
            <person name="Deng M.R."/>
            <person name="Zhu H."/>
        </authorList>
    </citation>
    <scope>NUCLEOTIDE SEQUENCE [LARGE SCALE GENOMIC DNA]</scope>
    <source>
        <strain evidence="1 2">6D45A</strain>
    </source>
</reference>
<name>A0ABR9X9A0_9RHOB</name>
<dbReference type="Proteomes" id="UP000607796">
    <property type="component" value="Unassembled WGS sequence"/>
</dbReference>
<dbReference type="EMBL" id="JADFFK010000025">
    <property type="protein sequence ID" value="MBE9640022.1"/>
    <property type="molecule type" value="Genomic_DNA"/>
</dbReference>
<evidence type="ECO:0000313" key="1">
    <source>
        <dbReference type="EMBL" id="MBE9640022.1"/>
    </source>
</evidence>
<organism evidence="1 2">
    <name type="scientific">Salipiger mangrovisoli</name>
    <dbReference type="NCBI Taxonomy" id="2865933"/>
    <lineage>
        <taxon>Bacteria</taxon>
        <taxon>Pseudomonadati</taxon>
        <taxon>Pseudomonadota</taxon>
        <taxon>Alphaproteobacteria</taxon>
        <taxon>Rhodobacterales</taxon>
        <taxon>Roseobacteraceae</taxon>
        <taxon>Salipiger</taxon>
    </lineage>
</organism>
<accession>A0ABR9X9A0</accession>
<gene>
    <name evidence="1" type="ORF">IQ782_24510</name>
</gene>
<evidence type="ECO:0000313" key="2">
    <source>
        <dbReference type="Proteomes" id="UP000607796"/>
    </source>
</evidence>
<protein>
    <recommendedName>
        <fullName evidence="3">Transposase</fullName>
    </recommendedName>
</protein>